<sequence length="51" mass="5632">MNRAWLWPLWPSALRPGALKGLSHCAHCALEACFRSTWRPCGLLGDTPVAL</sequence>
<name>A0A6A3RB28_9STRA</name>
<dbReference type="Proteomes" id="UP000440732">
    <property type="component" value="Unassembled WGS sequence"/>
</dbReference>
<organism evidence="1 2">
    <name type="scientific">Phytophthora fragariae</name>
    <dbReference type="NCBI Taxonomy" id="53985"/>
    <lineage>
        <taxon>Eukaryota</taxon>
        <taxon>Sar</taxon>
        <taxon>Stramenopiles</taxon>
        <taxon>Oomycota</taxon>
        <taxon>Peronosporomycetes</taxon>
        <taxon>Peronosporales</taxon>
        <taxon>Peronosporaceae</taxon>
        <taxon>Phytophthora</taxon>
    </lineage>
</organism>
<reference evidence="1 2" key="1">
    <citation type="submission" date="2018-08" db="EMBL/GenBank/DDBJ databases">
        <title>Genomic investigation of the strawberry pathogen Phytophthora fragariae indicates pathogenicity is determined by transcriptional variation in three key races.</title>
        <authorList>
            <person name="Adams T.M."/>
            <person name="Armitage A.D."/>
            <person name="Sobczyk M.K."/>
            <person name="Bates H.J."/>
            <person name="Dunwell J.M."/>
            <person name="Nellist C.F."/>
            <person name="Harrison R.J."/>
        </authorList>
    </citation>
    <scope>NUCLEOTIDE SEQUENCE [LARGE SCALE GENOMIC DNA]</scope>
    <source>
        <strain evidence="1 2">NOV-5</strain>
    </source>
</reference>
<evidence type="ECO:0000313" key="2">
    <source>
        <dbReference type="Proteomes" id="UP000440732"/>
    </source>
</evidence>
<protein>
    <submittedName>
        <fullName evidence="1">Uncharacterized protein</fullName>
    </submittedName>
</protein>
<dbReference type="AlphaFoldDB" id="A0A6A3RB28"/>
<evidence type="ECO:0000313" key="1">
    <source>
        <dbReference type="EMBL" id="KAE9093776.1"/>
    </source>
</evidence>
<dbReference type="EMBL" id="QXGA01002668">
    <property type="protein sequence ID" value="KAE9093776.1"/>
    <property type="molecule type" value="Genomic_DNA"/>
</dbReference>
<comment type="caution">
    <text evidence="1">The sequence shown here is derived from an EMBL/GenBank/DDBJ whole genome shotgun (WGS) entry which is preliminary data.</text>
</comment>
<proteinExistence type="predicted"/>
<gene>
    <name evidence="1" type="ORF">PF006_g24368</name>
</gene>
<accession>A0A6A3RB28</accession>